<evidence type="ECO:0000313" key="1">
    <source>
        <dbReference type="EMBL" id="CCC51249.1"/>
    </source>
</evidence>
<gene>
    <name evidence="1" type="ORF">TVY486_1003020</name>
</gene>
<dbReference type="AlphaFoldDB" id="G0U5U8"/>
<protein>
    <submittedName>
        <fullName evidence="1">Uncharacterized protein</fullName>
    </submittedName>
</protein>
<dbReference type="EMBL" id="HE573026">
    <property type="protein sequence ID" value="CCC51249.1"/>
    <property type="molecule type" value="Genomic_DNA"/>
</dbReference>
<sequence length="85" mass="10075">MVAQIMLRCGMSRFVRRVAPVSGQIRLNHSEKPGTERKKPDLAEDERWLEAELEGKLRTPEERYAHERQREAIKTFAEKLREQKK</sequence>
<name>G0U5U8_TRYVY</name>
<organism evidence="1">
    <name type="scientific">Trypanosoma vivax (strain Y486)</name>
    <dbReference type="NCBI Taxonomy" id="1055687"/>
    <lineage>
        <taxon>Eukaryota</taxon>
        <taxon>Discoba</taxon>
        <taxon>Euglenozoa</taxon>
        <taxon>Kinetoplastea</taxon>
        <taxon>Metakinetoplastina</taxon>
        <taxon>Trypanosomatida</taxon>
        <taxon>Trypanosomatidae</taxon>
        <taxon>Trypanosoma</taxon>
        <taxon>Duttonella</taxon>
    </lineage>
</organism>
<accession>G0U5U8</accession>
<dbReference type="VEuPathDB" id="TriTrypDB:TvY486_1003020"/>
<reference evidence="1" key="1">
    <citation type="journal article" date="2012" name="Proc. Natl. Acad. Sci. U.S.A.">
        <title>Antigenic diversity is generated by distinct evolutionary mechanisms in African trypanosome species.</title>
        <authorList>
            <person name="Jackson A.P."/>
            <person name="Berry A."/>
            <person name="Aslett M."/>
            <person name="Allison H.C."/>
            <person name="Burton P."/>
            <person name="Vavrova-Anderson J."/>
            <person name="Brown R."/>
            <person name="Browne H."/>
            <person name="Corton N."/>
            <person name="Hauser H."/>
            <person name="Gamble J."/>
            <person name="Gilderthorp R."/>
            <person name="Marcello L."/>
            <person name="McQuillan J."/>
            <person name="Otto T.D."/>
            <person name="Quail M.A."/>
            <person name="Sanders M.J."/>
            <person name="van Tonder A."/>
            <person name="Ginger M.L."/>
            <person name="Field M.C."/>
            <person name="Barry J.D."/>
            <person name="Hertz-Fowler C."/>
            <person name="Berriman M."/>
        </authorList>
    </citation>
    <scope>NUCLEOTIDE SEQUENCE</scope>
    <source>
        <strain evidence="1">Y486</strain>
    </source>
</reference>
<proteinExistence type="predicted"/>